<dbReference type="CDD" id="cd06849">
    <property type="entry name" value="lipoyl_domain"/>
    <property type="match status" value="1"/>
</dbReference>
<dbReference type="PANTHER" id="PTHR43178">
    <property type="entry name" value="DIHYDROLIPOAMIDE ACETYLTRANSFERASE COMPONENT OF PYRUVATE DEHYDROGENASE COMPLEX"/>
    <property type="match status" value="1"/>
</dbReference>
<feature type="region of interest" description="Disordered" evidence="7">
    <location>
        <begin position="295"/>
        <end position="327"/>
    </location>
</feature>
<dbReference type="InterPro" id="IPR001078">
    <property type="entry name" value="2-oxoacid_DH_actylTfrase"/>
</dbReference>
<feature type="compositionally biased region" description="Low complexity" evidence="7">
    <location>
        <begin position="118"/>
        <end position="145"/>
    </location>
</feature>
<keyword evidence="3 6" id="KW-0808">Transferase</keyword>
<evidence type="ECO:0000256" key="3">
    <source>
        <dbReference type="ARBA" id="ARBA00022679"/>
    </source>
</evidence>
<feature type="region of interest" description="Disordered" evidence="7">
    <location>
        <begin position="91"/>
        <end position="251"/>
    </location>
</feature>
<name>A0ABZ3C8K9_9ACTN</name>
<gene>
    <name evidence="10" type="ORF">PCC79_01080</name>
</gene>
<dbReference type="PROSITE" id="PS51826">
    <property type="entry name" value="PSBD"/>
    <property type="match status" value="1"/>
</dbReference>
<feature type="domain" description="Peripheral subunit-binding (PSBD)" evidence="9">
    <location>
        <begin position="222"/>
        <end position="260"/>
    </location>
</feature>
<evidence type="ECO:0000256" key="7">
    <source>
        <dbReference type="SAM" id="MobiDB-lite"/>
    </source>
</evidence>
<evidence type="ECO:0000256" key="5">
    <source>
        <dbReference type="ARBA" id="ARBA00023315"/>
    </source>
</evidence>
<keyword evidence="5 6" id="KW-0012">Acyltransferase</keyword>
<dbReference type="Gene3D" id="2.40.50.100">
    <property type="match status" value="1"/>
</dbReference>
<dbReference type="SUPFAM" id="SSF52777">
    <property type="entry name" value="CoA-dependent acyltransferases"/>
    <property type="match status" value="1"/>
</dbReference>
<dbReference type="EC" id="2.3.1.-" evidence="6"/>
<proteinExistence type="inferred from homology"/>
<feature type="compositionally biased region" description="Low complexity" evidence="7">
    <location>
        <begin position="201"/>
        <end position="225"/>
    </location>
</feature>
<accession>A0ABZ3C8K9</accession>
<dbReference type="PANTHER" id="PTHR43178:SF5">
    <property type="entry name" value="LIPOAMIDE ACYLTRANSFERASE COMPONENT OF BRANCHED-CHAIN ALPHA-KETO ACID DEHYDROGENASE COMPLEX, MITOCHONDRIAL"/>
    <property type="match status" value="1"/>
</dbReference>
<dbReference type="Gene3D" id="3.30.559.10">
    <property type="entry name" value="Chloramphenicol acetyltransferase-like domain"/>
    <property type="match status" value="1"/>
</dbReference>
<dbReference type="Pfam" id="PF02817">
    <property type="entry name" value="E3_binding"/>
    <property type="match status" value="1"/>
</dbReference>
<dbReference type="InterPro" id="IPR003016">
    <property type="entry name" value="2-oxoA_DH_lipoyl-BS"/>
</dbReference>
<evidence type="ECO:0000259" key="8">
    <source>
        <dbReference type="PROSITE" id="PS50968"/>
    </source>
</evidence>
<dbReference type="PROSITE" id="PS50968">
    <property type="entry name" value="BIOTINYL_LIPOYL"/>
    <property type="match status" value="1"/>
</dbReference>
<dbReference type="Proteomes" id="UP001434337">
    <property type="component" value="Chromosome"/>
</dbReference>
<comment type="similarity">
    <text evidence="2 6">Belongs to the 2-oxoacid dehydrogenase family.</text>
</comment>
<dbReference type="SUPFAM" id="SSF47005">
    <property type="entry name" value="Peripheral subunit-binding domain of 2-oxo acid dehydrogenase complex"/>
    <property type="match status" value="1"/>
</dbReference>
<dbReference type="InterPro" id="IPR023213">
    <property type="entry name" value="CAT-like_dom_sf"/>
</dbReference>
<keyword evidence="11" id="KW-1185">Reference proteome</keyword>
<protein>
    <recommendedName>
        <fullName evidence="6">Dihydrolipoamide acetyltransferase component of pyruvate dehydrogenase complex</fullName>
        <ecNumber evidence="6">2.3.1.-</ecNumber>
    </recommendedName>
</protein>
<comment type="cofactor">
    <cofactor evidence="1 6">
        <name>(R)-lipoate</name>
        <dbReference type="ChEBI" id="CHEBI:83088"/>
    </cofactor>
</comment>
<evidence type="ECO:0000256" key="6">
    <source>
        <dbReference type="RuleBase" id="RU003423"/>
    </source>
</evidence>
<evidence type="ECO:0000256" key="4">
    <source>
        <dbReference type="ARBA" id="ARBA00022823"/>
    </source>
</evidence>
<dbReference type="SUPFAM" id="SSF51230">
    <property type="entry name" value="Single hybrid motif"/>
    <property type="match status" value="1"/>
</dbReference>
<dbReference type="Pfam" id="PF00364">
    <property type="entry name" value="Biotin_lipoyl"/>
    <property type="match status" value="1"/>
</dbReference>
<dbReference type="InterPro" id="IPR004167">
    <property type="entry name" value="PSBD"/>
</dbReference>
<dbReference type="InterPro" id="IPR036625">
    <property type="entry name" value="E3-bd_dom_sf"/>
</dbReference>
<dbReference type="InterPro" id="IPR000089">
    <property type="entry name" value="Biotin_lipoyl"/>
</dbReference>
<dbReference type="Pfam" id="PF00198">
    <property type="entry name" value="2-oxoacid_dh"/>
    <property type="match status" value="1"/>
</dbReference>
<feature type="compositionally biased region" description="Low complexity" evidence="7">
    <location>
        <begin position="295"/>
        <end position="325"/>
    </location>
</feature>
<reference evidence="10 11" key="1">
    <citation type="journal article" date="2023" name="Environ Microbiome">
        <title>A coral-associated actinobacterium mitigates coral bleaching under heat stress.</title>
        <authorList>
            <person name="Li J."/>
            <person name="Zou Y."/>
            <person name="Li Q."/>
            <person name="Zhang J."/>
            <person name="Bourne D.G."/>
            <person name="Lyu Y."/>
            <person name="Liu C."/>
            <person name="Zhang S."/>
        </authorList>
    </citation>
    <scope>NUCLEOTIDE SEQUENCE [LARGE SCALE GENOMIC DNA]</scope>
    <source>
        <strain evidence="10 11">SCSIO 13291</strain>
    </source>
</reference>
<dbReference type="InterPro" id="IPR011053">
    <property type="entry name" value="Single_hybrid_motif"/>
</dbReference>
<keyword evidence="4 6" id="KW-0450">Lipoyl</keyword>
<dbReference type="Gene3D" id="4.10.320.10">
    <property type="entry name" value="E3-binding domain"/>
    <property type="match status" value="1"/>
</dbReference>
<organism evidence="10 11">
    <name type="scientific">Propioniciclava soli</name>
    <dbReference type="NCBI Taxonomy" id="2775081"/>
    <lineage>
        <taxon>Bacteria</taxon>
        <taxon>Bacillati</taxon>
        <taxon>Actinomycetota</taxon>
        <taxon>Actinomycetes</taxon>
        <taxon>Propionibacteriales</taxon>
        <taxon>Propionibacteriaceae</taxon>
        <taxon>Propioniciclava</taxon>
    </lineage>
</organism>
<dbReference type="EMBL" id="CP115965">
    <property type="protein sequence ID" value="WZW98833.1"/>
    <property type="molecule type" value="Genomic_DNA"/>
</dbReference>
<evidence type="ECO:0000256" key="1">
    <source>
        <dbReference type="ARBA" id="ARBA00001938"/>
    </source>
</evidence>
<evidence type="ECO:0000313" key="11">
    <source>
        <dbReference type="Proteomes" id="UP001434337"/>
    </source>
</evidence>
<evidence type="ECO:0000313" key="10">
    <source>
        <dbReference type="EMBL" id="WZW98833.1"/>
    </source>
</evidence>
<feature type="domain" description="Lipoyl-binding" evidence="8">
    <location>
        <begin position="2"/>
        <end position="77"/>
    </location>
</feature>
<dbReference type="PROSITE" id="PS00189">
    <property type="entry name" value="LIPOYL"/>
    <property type="match status" value="1"/>
</dbReference>
<feature type="compositionally biased region" description="Acidic residues" evidence="7">
    <location>
        <begin position="101"/>
        <end position="111"/>
    </location>
</feature>
<evidence type="ECO:0000256" key="2">
    <source>
        <dbReference type="ARBA" id="ARBA00007317"/>
    </source>
</evidence>
<evidence type="ECO:0000259" key="9">
    <source>
        <dbReference type="PROSITE" id="PS51826"/>
    </source>
</evidence>
<dbReference type="InterPro" id="IPR050743">
    <property type="entry name" value="2-oxoacid_DH_E2_comp"/>
</dbReference>
<sequence length="557" mass="56010">MAQIIVMPALGNTVESCLMSVWSVSVGDTVDEDTNLCEIETDKSTMDVPAGVSGTVLALLVEEGDDVPVKSPIAVVGGADENAEAVLAEHGLAPQTTGEGGEVDEGGEDDLTPSADESGSGSATSGSSDSSSSNSTAARSAASGRDSNRPGGSETRTDAHGAPAEASDEELAAGVPEVTGEGGEVDEDGEDPLAPSVDADATQGSGSTQGSSGSAAGAPSGAASPRARHRAEAEGVRLENVGEGTGPHGRIIERDVEAALAAGPRPTAGTKGEDLSGVAQGTAIGGRVGQADLAASTAPTQPAAPQPAKQQPAAPQSAAQAAPAAGEYTETPLKGVRKIIAERMINALATSAQLSYDASADAAGLLALRKKFKASPPELGYNGITLGDLVCFATVQVLRNHANLNAHLVDGALRTFTPVHLGLAVDTPRGLLVPTIRNADGLSVRTLSDTTKELAGQAREGKIDPALLSGATFTVSNLGSFGIESFTPIVNVPQTGILGVNTITNHAVLTDDGTVGVQQRISFSLTADHQVVDGADAGRFLADLVRAIEHIDLTVLG</sequence>
<dbReference type="RefSeq" id="WP_342372739.1">
    <property type="nucleotide sequence ID" value="NZ_CP115965.1"/>
</dbReference>